<organism evidence="1 2">
    <name type="scientific">Dibothriocephalus latus</name>
    <name type="common">Fish tapeworm</name>
    <name type="synonym">Diphyllobothrium latum</name>
    <dbReference type="NCBI Taxonomy" id="60516"/>
    <lineage>
        <taxon>Eukaryota</taxon>
        <taxon>Metazoa</taxon>
        <taxon>Spiralia</taxon>
        <taxon>Lophotrochozoa</taxon>
        <taxon>Platyhelminthes</taxon>
        <taxon>Cestoda</taxon>
        <taxon>Eucestoda</taxon>
        <taxon>Diphyllobothriidea</taxon>
        <taxon>Diphyllobothriidae</taxon>
        <taxon>Dibothriocephalus</taxon>
    </lineage>
</organism>
<accession>A0A3P7NIY9</accession>
<reference evidence="1 2" key="1">
    <citation type="submission" date="2018-11" db="EMBL/GenBank/DDBJ databases">
        <authorList>
            <consortium name="Pathogen Informatics"/>
        </authorList>
    </citation>
    <scope>NUCLEOTIDE SEQUENCE [LARGE SCALE GENOMIC DNA]</scope>
</reference>
<dbReference type="AlphaFoldDB" id="A0A3P7NIY9"/>
<evidence type="ECO:0000313" key="1">
    <source>
        <dbReference type="EMBL" id="VDN35558.1"/>
    </source>
</evidence>
<sequence length="113" mass="13149">MLSYLHRSDVFPLTVHFYFPLPIQSEQRKPKRRVGKPKPRYLIRITKIEHDSEGCETGNLRPTFYLEMPDLNNPSSETWKFSFRCNLSDTTDDIKLPGLMTQSRRLGGDAGVY</sequence>
<dbReference type="OrthoDB" id="4062651at2759"/>
<gene>
    <name evidence="1" type="ORF">DILT_LOCUS16810</name>
</gene>
<dbReference type="EMBL" id="UYRU01087264">
    <property type="protein sequence ID" value="VDN35558.1"/>
    <property type="molecule type" value="Genomic_DNA"/>
</dbReference>
<protein>
    <submittedName>
        <fullName evidence="1">Uncharacterized protein</fullName>
    </submittedName>
</protein>
<name>A0A3P7NIY9_DIBLA</name>
<keyword evidence="2" id="KW-1185">Reference proteome</keyword>
<dbReference type="Proteomes" id="UP000281553">
    <property type="component" value="Unassembled WGS sequence"/>
</dbReference>
<evidence type="ECO:0000313" key="2">
    <source>
        <dbReference type="Proteomes" id="UP000281553"/>
    </source>
</evidence>
<proteinExistence type="predicted"/>